<dbReference type="PANTHER" id="PTHR46890:SF48">
    <property type="entry name" value="RNA-DIRECTED DNA POLYMERASE"/>
    <property type="match status" value="1"/>
</dbReference>
<dbReference type="SUPFAM" id="SSF56672">
    <property type="entry name" value="DNA/RNA polymerases"/>
    <property type="match status" value="1"/>
</dbReference>
<sequence>MHPDKASGPDGLNPAFFQHFWPMLGREVFECCKEWLLKCTFPADFNNTNLVLIPKKVGANCMKDFRPIALCNVLYKILAKVLGNRLKIILPDLISETQSAFVPGRSITDNVLIAFEVIHHMKRKHGGGEGGVALKLDISKAYDRVDWNFLKHRMRSMGFCNRWINWIMMCASTVSYEVCVNGSSVGPITPKRGLRQGDPLSPTLCQEIERMLNNFWWNSGNGGNKGIRWLSWDSLSSPKCKGGLSFRNMHGFNISLLGKHCWKFINQPQALVSRVFIARYFSDSHLLKASKGTAGSSFIWTGLFAAKEALFKGFRWVLGDGKAIVAVEDPWLRRKRDFKVENCHMYEGRNEKVSGLFLPGTKQWDVNLVKANFHDEDAQAILAVPIPQQEVGDRVAWSSFS</sequence>
<name>A0AAF0XTY6_DAUCS</name>
<accession>A0AAF0XTY6</accession>
<dbReference type="InterPro" id="IPR000477">
    <property type="entry name" value="RT_dom"/>
</dbReference>
<evidence type="ECO:0000259" key="1">
    <source>
        <dbReference type="PROSITE" id="PS50878"/>
    </source>
</evidence>
<evidence type="ECO:0000313" key="3">
    <source>
        <dbReference type="Proteomes" id="UP000077755"/>
    </source>
</evidence>
<organism evidence="2 3">
    <name type="scientific">Daucus carota subsp. sativus</name>
    <name type="common">Carrot</name>
    <dbReference type="NCBI Taxonomy" id="79200"/>
    <lineage>
        <taxon>Eukaryota</taxon>
        <taxon>Viridiplantae</taxon>
        <taxon>Streptophyta</taxon>
        <taxon>Embryophyta</taxon>
        <taxon>Tracheophyta</taxon>
        <taxon>Spermatophyta</taxon>
        <taxon>Magnoliopsida</taxon>
        <taxon>eudicotyledons</taxon>
        <taxon>Gunneridae</taxon>
        <taxon>Pentapetalae</taxon>
        <taxon>asterids</taxon>
        <taxon>campanulids</taxon>
        <taxon>Apiales</taxon>
        <taxon>Apiaceae</taxon>
        <taxon>Apioideae</taxon>
        <taxon>Scandiceae</taxon>
        <taxon>Daucinae</taxon>
        <taxon>Daucus</taxon>
        <taxon>Daucus sect. Daucus</taxon>
    </lineage>
</organism>
<dbReference type="InterPro" id="IPR052343">
    <property type="entry name" value="Retrotransposon-Effector_Assoc"/>
</dbReference>
<gene>
    <name evidence="2" type="ORF">DCAR_0933770</name>
</gene>
<proteinExistence type="predicted"/>
<reference evidence="2" key="1">
    <citation type="journal article" date="2016" name="Nat. Genet.">
        <title>A high-quality carrot genome assembly provides new insights into carotenoid accumulation and asterid genome evolution.</title>
        <authorList>
            <person name="Iorizzo M."/>
            <person name="Ellison S."/>
            <person name="Senalik D."/>
            <person name="Zeng P."/>
            <person name="Satapoomin P."/>
            <person name="Huang J."/>
            <person name="Bowman M."/>
            <person name="Iovene M."/>
            <person name="Sanseverino W."/>
            <person name="Cavagnaro P."/>
            <person name="Yildiz M."/>
            <person name="Macko-Podgorni A."/>
            <person name="Moranska E."/>
            <person name="Grzebelus E."/>
            <person name="Grzebelus D."/>
            <person name="Ashrafi H."/>
            <person name="Zheng Z."/>
            <person name="Cheng S."/>
            <person name="Spooner D."/>
            <person name="Van Deynze A."/>
            <person name="Simon P."/>
        </authorList>
    </citation>
    <scope>NUCLEOTIDE SEQUENCE</scope>
    <source>
        <tissue evidence="2">Leaf</tissue>
    </source>
</reference>
<evidence type="ECO:0000313" key="2">
    <source>
        <dbReference type="EMBL" id="WOH14253.1"/>
    </source>
</evidence>
<dbReference type="CDD" id="cd01650">
    <property type="entry name" value="RT_nLTR_like"/>
    <property type="match status" value="1"/>
</dbReference>
<dbReference type="EMBL" id="CP093351">
    <property type="protein sequence ID" value="WOH14253.1"/>
    <property type="molecule type" value="Genomic_DNA"/>
</dbReference>
<dbReference type="Pfam" id="PF00078">
    <property type="entry name" value="RVT_1"/>
    <property type="match status" value="1"/>
</dbReference>
<dbReference type="PROSITE" id="PS50878">
    <property type="entry name" value="RT_POL"/>
    <property type="match status" value="1"/>
</dbReference>
<protein>
    <recommendedName>
        <fullName evidence="1">Reverse transcriptase domain-containing protein</fullName>
    </recommendedName>
</protein>
<dbReference type="Proteomes" id="UP000077755">
    <property type="component" value="Chromosome 9"/>
</dbReference>
<keyword evidence="3" id="KW-1185">Reference proteome</keyword>
<dbReference type="InterPro" id="IPR043502">
    <property type="entry name" value="DNA/RNA_pol_sf"/>
</dbReference>
<reference evidence="2" key="2">
    <citation type="submission" date="2022-03" db="EMBL/GenBank/DDBJ databases">
        <title>Draft title - Genomic analysis of global carrot germplasm unveils the trajectory of domestication and the origin of high carotenoid orange carrot.</title>
        <authorList>
            <person name="Iorizzo M."/>
            <person name="Ellison S."/>
            <person name="Senalik D."/>
            <person name="Macko-Podgorni A."/>
            <person name="Grzebelus D."/>
            <person name="Bostan H."/>
            <person name="Rolling W."/>
            <person name="Curaba J."/>
            <person name="Simon P."/>
        </authorList>
    </citation>
    <scope>NUCLEOTIDE SEQUENCE</scope>
    <source>
        <tissue evidence="2">Leaf</tissue>
    </source>
</reference>
<feature type="domain" description="Reverse transcriptase" evidence="1">
    <location>
        <begin position="34"/>
        <end position="305"/>
    </location>
</feature>
<dbReference type="PANTHER" id="PTHR46890">
    <property type="entry name" value="NON-LTR RETROLELEMENT REVERSE TRANSCRIPTASE-LIKE PROTEIN-RELATED"/>
    <property type="match status" value="1"/>
</dbReference>
<dbReference type="AlphaFoldDB" id="A0AAF0XTY6"/>